<dbReference type="InterPro" id="IPR019692">
    <property type="entry name" value="CFP-6_PH"/>
</dbReference>
<feature type="transmembrane region" description="Helical" evidence="1">
    <location>
        <begin position="20"/>
        <end position="53"/>
    </location>
</feature>
<reference evidence="3 4" key="1">
    <citation type="submission" date="2019-01" db="EMBL/GenBank/DDBJ databases">
        <authorList>
            <person name="Ruckert C."/>
            <person name="Busche T."/>
            <person name="Kalinowski J."/>
        </authorList>
    </citation>
    <scope>NUCLEOTIDE SEQUENCE [LARGE SCALE GENOMIC DNA]</scope>
    <source>
        <strain evidence="3 4">136/3</strain>
    </source>
</reference>
<evidence type="ECO:0000259" key="2">
    <source>
        <dbReference type="Pfam" id="PF10756"/>
    </source>
</evidence>
<dbReference type="Pfam" id="PF10756">
    <property type="entry name" value="bPH_6"/>
    <property type="match status" value="1"/>
</dbReference>
<keyword evidence="1" id="KW-0472">Membrane</keyword>
<evidence type="ECO:0000313" key="3">
    <source>
        <dbReference type="EMBL" id="QAU52536.1"/>
    </source>
</evidence>
<keyword evidence="4" id="KW-1185">Reference proteome</keyword>
<sequence length="174" mass="19193">MLMSQETSPQLFRPDRTHLLSAGIMICILLIGVSYNPLMLGWVLVFPIVFIVWVLKVKTVLNEDGISAHYLFGKPKSATWDTIAGISFKGSKALVERKDGTSFSLPGVSFSSLPKLEEASRGRIPDALTAGRRAADEKVVVVHKDGRQVMMTQEEYEQYQARAAKPGQTPSAKE</sequence>
<proteinExistence type="predicted"/>
<dbReference type="EMBL" id="CP035299">
    <property type="protein sequence ID" value="QAU52536.1"/>
    <property type="molecule type" value="Genomic_DNA"/>
</dbReference>
<dbReference type="KEGG" id="cpeg:CPELA_06365"/>
<evidence type="ECO:0000256" key="1">
    <source>
        <dbReference type="SAM" id="Phobius"/>
    </source>
</evidence>
<name>A0A410W9B4_9CORY</name>
<dbReference type="Proteomes" id="UP000288929">
    <property type="component" value="Chromosome"/>
</dbReference>
<accession>A0A410W9B4</accession>
<evidence type="ECO:0000313" key="4">
    <source>
        <dbReference type="Proteomes" id="UP000288929"/>
    </source>
</evidence>
<protein>
    <submittedName>
        <fullName evidence="3">Low molecular weight protein antigen 6</fullName>
    </submittedName>
</protein>
<dbReference type="AlphaFoldDB" id="A0A410W9B4"/>
<keyword evidence="1" id="KW-1133">Transmembrane helix</keyword>
<keyword evidence="1" id="KW-0812">Transmembrane</keyword>
<feature type="domain" description="Low molecular weight protein antigen 6 PH" evidence="2">
    <location>
        <begin position="57"/>
        <end position="127"/>
    </location>
</feature>
<gene>
    <name evidence="3" type="primary">cfp6</name>
    <name evidence="3" type="ORF">CPELA_06365</name>
</gene>
<organism evidence="3 4">
    <name type="scientific">Corynebacterium pelargi</name>
    <dbReference type="NCBI Taxonomy" id="1471400"/>
    <lineage>
        <taxon>Bacteria</taxon>
        <taxon>Bacillati</taxon>
        <taxon>Actinomycetota</taxon>
        <taxon>Actinomycetes</taxon>
        <taxon>Mycobacteriales</taxon>
        <taxon>Corynebacteriaceae</taxon>
        <taxon>Corynebacterium</taxon>
    </lineage>
</organism>